<evidence type="ECO:0000313" key="2">
    <source>
        <dbReference type="Proteomes" id="UP000186657"/>
    </source>
</evidence>
<comment type="caution">
    <text evidence="1">The sequence shown here is derived from an EMBL/GenBank/DDBJ whole genome shotgun (WGS) entry which is preliminary data.</text>
</comment>
<sequence>MGRRNALKQKREQSDFKSMMEWALGHPNPGDPLPKMPNGYTTLQEIVADLDQERVIRYVKEELYLSVADFRKIMEIQATTENPDWKEVYRLVEKAQTKKRNFTYPPIGKTEIKNIHGSSLVDAEEGQVTKAQRFQTFGNITQTSQNSIGFAVTSPVLLLQEGTRKITLTFASEGNTLNRDTFQEILSSDPFEIYLSSEAQWIQPQAFEAKVGDFIVEEPLDYYSSTELSLSSTASDNDNLTSVSFSEGSEHTFSESDDVGQLLVWNDGKIFKIIGLVRDKEANIQQIGIGNFPQEAVSTDQINLYRNSAIYLNSLQFQLTLDPTLPAILPPKPDESTFFLDTPYPVVKILLKEISSAENTQEKLYYDQFKSVRLEKVKIQVKVENSQDVQLRNDNSVLNPKIPFQPFGNNPKVGSGFYFANREISTKKLDSLAINMEWMGLPKDFATHYEAYSSTGVITDAITNNSFKASLKLFNNRSRVDFEKNDKEIFTEKTITITGTGENQEEKTI</sequence>
<organism evidence="1 2">
    <name type="scientific">Moorena bouillonii PNG</name>
    <dbReference type="NCBI Taxonomy" id="568701"/>
    <lineage>
        <taxon>Bacteria</taxon>
        <taxon>Bacillati</taxon>
        <taxon>Cyanobacteriota</taxon>
        <taxon>Cyanophyceae</taxon>
        <taxon>Coleofasciculales</taxon>
        <taxon>Coleofasciculaceae</taxon>
        <taxon>Moorena</taxon>
    </lineage>
</organism>
<name>A0A1U7N9U0_9CYAN</name>
<reference evidence="1 2" key="1">
    <citation type="submission" date="2016-10" db="EMBL/GenBank/DDBJ databases">
        <title>Comparative genomics uncovers the prolific and rare metabolic potential of the cyanobacterial genus Moorea.</title>
        <authorList>
            <person name="Leao T."/>
            <person name="Castelao G."/>
            <person name="Korobeynikov A."/>
            <person name="Monroe E.A."/>
            <person name="Podell S."/>
            <person name="Glukhov E."/>
            <person name="Allen E."/>
            <person name="Gerwick W.H."/>
            <person name="Gerwick L."/>
        </authorList>
    </citation>
    <scope>NUCLEOTIDE SEQUENCE [LARGE SCALE GENOMIC DNA]</scope>
    <source>
        <strain evidence="1 2">PNG5-198</strain>
    </source>
</reference>
<dbReference type="Proteomes" id="UP000186657">
    <property type="component" value="Unassembled WGS sequence"/>
</dbReference>
<proteinExistence type="predicted"/>
<dbReference type="AlphaFoldDB" id="A0A1U7N9U0"/>
<keyword evidence="2" id="KW-1185">Reference proteome</keyword>
<dbReference type="RefSeq" id="WP_075905046.1">
    <property type="nucleotide sequence ID" value="NZ_MKZS01000001.1"/>
</dbReference>
<accession>A0A1U7N9U0</accession>
<gene>
    <name evidence="1" type="ORF">BJP37_30520</name>
</gene>
<protein>
    <submittedName>
        <fullName evidence="1">Uncharacterized protein</fullName>
    </submittedName>
</protein>
<evidence type="ECO:0000313" key="1">
    <source>
        <dbReference type="EMBL" id="OLT62722.1"/>
    </source>
</evidence>
<dbReference type="EMBL" id="MKZS01000001">
    <property type="protein sequence ID" value="OLT62722.1"/>
    <property type="molecule type" value="Genomic_DNA"/>
</dbReference>